<dbReference type="EMBL" id="CP037900">
    <property type="protein sequence ID" value="QBP09862.1"/>
    <property type="molecule type" value="Genomic_DNA"/>
</dbReference>
<dbReference type="AlphaFoldDB" id="A0A482IPK9"/>
<feature type="domain" description="Phage tail fibre protein N-terminal" evidence="1">
    <location>
        <begin position="1"/>
        <end position="150"/>
    </location>
</feature>
<sequence length="255" mass="28055">MARNYYTITTRAARQKLNQLVALHRELDLTHIAIGDGGGAEYDPQETQPGLIREKWRGPINSLTPDPSNKDQLIVEAAIPDEVGDFYVREACIIDRDGDAYAIASLPESYKPTLPSGSNKQMNIRLTLATANASSIRLVIDPNVTMATRQWTEDALATAIAPLALAFVNNASNDVALRESLETLRKSSVTHGNSVIWFRQRLDALEAAPNLDVVTARLASVILAQSKSLQDLRDQNKALSDALALVNRRLAYYFP</sequence>
<evidence type="ECO:0000313" key="2">
    <source>
        <dbReference type="EMBL" id="QBP09862.1"/>
    </source>
</evidence>
<accession>A0A482IPK9</accession>
<dbReference type="InterPro" id="IPR022225">
    <property type="entry name" value="Phage_tail_fibre_N"/>
</dbReference>
<proteinExistence type="predicted"/>
<dbReference type="OrthoDB" id="9810174at2"/>
<organism evidence="2 3">
    <name type="scientific">Cupriavidus metallidurans</name>
    <dbReference type="NCBI Taxonomy" id="119219"/>
    <lineage>
        <taxon>Bacteria</taxon>
        <taxon>Pseudomonadati</taxon>
        <taxon>Pseudomonadota</taxon>
        <taxon>Betaproteobacteria</taxon>
        <taxon>Burkholderiales</taxon>
        <taxon>Burkholderiaceae</taxon>
        <taxon>Cupriavidus</taxon>
    </lineage>
</organism>
<dbReference type="Proteomes" id="UP000253772">
    <property type="component" value="Chromosome c1"/>
</dbReference>
<dbReference type="RefSeq" id="WP_017513063.1">
    <property type="nucleotide sequence ID" value="NZ_CP037900.1"/>
</dbReference>
<dbReference type="Pfam" id="PF12571">
    <property type="entry name" value="Phage_tail_fib"/>
    <property type="match status" value="1"/>
</dbReference>
<evidence type="ECO:0000259" key="1">
    <source>
        <dbReference type="Pfam" id="PF12571"/>
    </source>
</evidence>
<protein>
    <recommendedName>
        <fullName evidence="1">Phage tail fibre protein N-terminal domain-containing protein</fullName>
    </recommendedName>
</protein>
<dbReference type="PANTHER" id="PTHR35191:SF1">
    <property type="entry name" value="PROPHAGE SIDE TAIL FIBER PROTEIN HOMOLOG STFQ-RELATED"/>
    <property type="match status" value="1"/>
</dbReference>
<dbReference type="InterPro" id="IPR051934">
    <property type="entry name" value="Phage_Tail_Fiber_Structural"/>
</dbReference>
<dbReference type="PANTHER" id="PTHR35191">
    <property type="entry name" value="PROPHAGE SIDE TAIL FIBER PROTEIN HOMOLOG STFQ-RELATED"/>
    <property type="match status" value="1"/>
</dbReference>
<evidence type="ECO:0000313" key="3">
    <source>
        <dbReference type="Proteomes" id="UP000253772"/>
    </source>
</evidence>
<gene>
    <name evidence="2" type="ORF">DDF84_008855</name>
</gene>
<reference evidence="2 3" key="1">
    <citation type="submission" date="2019-03" db="EMBL/GenBank/DDBJ databases">
        <title>Comparative insights into the high quality Complete genome sequence of highly metal resistant Cupriavidus metallidurans strain BS1 isolated from a gold-copper mine.</title>
        <authorList>
            <person name="Mazhar H.S."/>
            <person name="Rensing C."/>
        </authorList>
    </citation>
    <scope>NUCLEOTIDE SEQUENCE [LARGE SCALE GENOMIC DNA]</scope>
    <source>
        <strain evidence="2 3">BS1</strain>
    </source>
</reference>
<name>A0A482IPK9_9BURK</name>